<comment type="catalytic activity">
    <reaction evidence="1 7">
        <text>Thiol-dependent hydrolysis of ester, thioester, amide, peptide and isopeptide bonds formed by the C-terminal Gly of ubiquitin (a 76-residue protein attached to proteins as an intracellular targeting signal).</text>
        <dbReference type="EC" id="3.4.19.12"/>
    </reaction>
</comment>
<name>R5A1R0_TAPDE</name>
<dbReference type="InterPro" id="IPR028889">
    <property type="entry name" value="USP"/>
</dbReference>
<dbReference type="AlphaFoldDB" id="R5A1R0"/>
<feature type="region of interest" description="Disordered" evidence="8">
    <location>
        <begin position="412"/>
        <end position="470"/>
    </location>
</feature>
<dbReference type="EMBL" id="CAHR02000100">
    <property type="protein sequence ID" value="CCX35442.1"/>
    <property type="molecule type" value="Genomic_DNA"/>
</dbReference>
<feature type="compositionally biased region" description="Basic and acidic residues" evidence="8">
    <location>
        <begin position="421"/>
        <end position="432"/>
    </location>
</feature>
<evidence type="ECO:0000256" key="2">
    <source>
        <dbReference type="ARBA" id="ARBA00009085"/>
    </source>
</evidence>
<organism evidence="10 11">
    <name type="scientific">Taphrina deformans (strain PYCC 5710 / ATCC 11124 / CBS 356.35 / IMI 108563 / JCM 9778 / NBRC 8474)</name>
    <name type="common">Peach leaf curl fungus</name>
    <name type="synonym">Lalaria deformans</name>
    <dbReference type="NCBI Taxonomy" id="1097556"/>
    <lineage>
        <taxon>Eukaryota</taxon>
        <taxon>Fungi</taxon>
        <taxon>Dikarya</taxon>
        <taxon>Ascomycota</taxon>
        <taxon>Taphrinomycotina</taxon>
        <taxon>Taphrinomycetes</taxon>
        <taxon>Taphrinales</taxon>
        <taxon>Taphrinaceae</taxon>
        <taxon>Taphrina</taxon>
    </lineage>
</organism>
<dbReference type="FunFam" id="3.90.70.10:FF:000119">
    <property type="entry name" value="Ubiquitin specific peptidase 36"/>
    <property type="match status" value="1"/>
</dbReference>
<evidence type="ECO:0000256" key="4">
    <source>
        <dbReference type="ARBA" id="ARBA00022786"/>
    </source>
</evidence>
<keyword evidence="4 7" id="KW-0833">Ubl conjugation pathway</keyword>
<dbReference type="OrthoDB" id="289038at2759"/>
<dbReference type="InterPro" id="IPR001394">
    <property type="entry name" value="Peptidase_C19_UCH"/>
</dbReference>
<dbReference type="Proteomes" id="UP000013776">
    <property type="component" value="Unassembled WGS sequence"/>
</dbReference>
<reference evidence="10 11" key="1">
    <citation type="journal article" date="2013" name="MBio">
        <title>Genome sequencing of the plant pathogen Taphrina deformans, the causal agent of peach leaf curl.</title>
        <authorList>
            <person name="Cisse O.H."/>
            <person name="Almeida J.M.G.C.F."/>
            <person name="Fonseca A."/>
            <person name="Kumar A.A."/>
            <person name="Salojaervi J."/>
            <person name="Overmyer K."/>
            <person name="Hauser P.M."/>
            <person name="Pagni M."/>
        </authorList>
    </citation>
    <scope>NUCLEOTIDE SEQUENCE [LARGE SCALE GENOMIC DNA]</scope>
    <source>
        <strain evidence="11">PYCC 5710 / ATCC 11124 / CBS 356.35 / IMI 108563 / JCM 9778 / NBRC 8474</strain>
    </source>
</reference>
<proteinExistence type="inferred from homology"/>
<dbReference type="Pfam" id="PF00443">
    <property type="entry name" value="UCH"/>
    <property type="match status" value="1"/>
</dbReference>
<evidence type="ECO:0000256" key="3">
    <source>
        <dbReference type="ARBA" id="ARBA00022670"/>
    </source>
</evidence>
<gene>
    <name evidence="10" type="ORF">TAPDE_002927</name>
</gene>
<evidence type="ECO:0000259" key="9">
    <source>
        <dbReference type="PROSITE" id="PS50235"/>
    </source>
</evidence>
<feature type="domain" description="USP" evidence="9">
    <location>
        <begin position="83"/>
        <end position="385"/>
    </location>
</feature>
<evidence type="ECO:0000256" key="6">
    <source>
        <dbReference type="ARBA" id="ARBA00022807"/>
    </source>
</evidence>
<protein>
    <recommendedName>
        <fullName evidence="7">Ubiquitin carboxyl-terminal hydrolase</fullName>
        <ecNumber evidence="7">3.4.19.12</ecNumber>
    </recommendedName>
</protein>
<sequence length="470" mass="52353">MIQLAQRVSLQALLDKPVEFVKASVPFGHSITKTVAADAHVSPRGEPPQRKESIGDALKEPSKVLFPPNSLSRSWHKIMRPPPGLVNTGNTCFLNSVMQALMHIPGLVIYLQSHQHSQDCRLNNCVFCKLEDHVKKAYPGNGSKRGSIFKPAYTQNIKQIGKQFRTGRQEDAHEFLLLLLDSLQQNSLQGQPKNLDIRAKETTVVHRMFGGHLRQQITCNKCKAPSNTYEATLVLSLDCLSTIEQGLSRLTAPENLTGRNRYRCEKCKSLQEARKQTTIYDAPDNLLLHIKRFQFASKSSKITKPVAFEEKLDLARFMSPGRPSATYSLTGVVVHQGSGVSSGHYYAFGKGSNATWNEFNDDSVSQAGSARVLKQQAYMLFYTREDRPANAKTQPQHVSNNEIHGTVDLLGSSNSIARPKTKSETKTSEARSFDQMTGGNFKKRKHNGSDTNGGQKKNRIFAQMRGKNGR</sequence>
<dbReference type="PROSITE" id="PS00973">
    <property type="entry name" value="USP_2"/>
    <property type="match status" value="1"/>
</dbReference>
<dbReference type="Gene3D" id="3.90.70.10">
    <property type="entry name" value="Cysteine proteinases"/>
    <property type="match status" value="1"/>
</dbReference>
<dbReference type="SUPFAM" id="SSF54001">
    <property type="entry name" value="Cysteine proteinases"/>
    <property type="match status" value="1"/>
</dbReference>
<dbReference type="EC" id="3.4.19.12" evidence="7"/>
<evidence type="ECO:0000313" key="10">
    <source>
        <dbReference type="EMBL" id="CCX35442.1"/>
    </source>
</evidence>
<dbReference type="PROSITE" id="PS00972">
    <property type="entry name" value="USP_1"/>
    <property type="match status" value="1"/>
</dbReference>
<evidence type="ECO:0000256" key="7">
    <source>
        <dbReference type="RuleBase" id="RU366025"/>
    </source>
</evidence>
<keyword evidence="6 7" id="KW-0788">Thiol protease</keyword>
<dbReference type="STRING" id="1097556.R5A1R0"/>
<dbReference type="VEuPathDB" id="FungiDB:TAPDE_002927"/>
<comment type="similarity">
    <text evidence="2 7">Belongs to the peptidase C19 family.</text>
</comment>
<evidence type="ECO:0000256" key="1">
    <source>
        <dbReference type="ARBA" id="ARBA00000707"/>
    </source>
</evidence>
<dbReference type="GO" id="GO:0004843">
    <property type="term" value="F:cysteine-type deubiquitinase activity"/>
    <property type="evidence" value="ECO:0007669"/>
    <property type="project" value="UniProtKB-UniRule"/>
</dbReference>
<evidence type="ECO:0000256" key="5">
    <source>
        <dbReference type="ARBA" id="ARBA00022801"/>
    </source>
</evidence>
<dbReference type="InterPro" id="IPR038765">
    <property type="entry name" value="Papain-like_cys_pep_sf"/>
</dbReference>
<dbReference type="eggNOG" id="KOG1865">
    <property type="taxonomic scope" value="Eukaryota"/>
</dbReference>
<comment type="caution">
    <text evidence="10">The sequence shown here is derived from an EMBL/GenBank/DDBJ whole genome shotgun (WGS) entry which is preliminary data.</text>
</comment>
<dbReference type="GO" id="GO:0016579">
    <property type="term" value="P:protein deubiquitination"/>
    <property type="evidence" value="ECO:0007669"/>
    <property type="project" value="InterPro"/>
</dbReference>
<keyword evidence="5 7" id="KW-0378">Hydrolase</keyword>
<evidence type="ECO:0000313" key="11">
    <source>
        <dbReference type="Proteomes" id="UP000013776"/>
    </source>
</evidence>
<dbReference type="InterPro" id="IPR018200">
    <property type="entry name" value="USP_CS"/>
</dbReference>
<dbReference type="GO" id="GO:0005829">
    <property type="term" value="C:cytosol"/>
    <property type="evidence" value="ECO:0007669"/>
    <property type="project" value="TreeGrafter"/>
</dbReference>
<dbReference type="PROSITE" id="PS50235">
    <property type="entry name" value="USP_3"/>
    <property type="match status" value="1"/>
</dbReference>
<dbReference type="GO" id="GO:0005634">
    <property type="term" value="C:nucleus"/>
    <property type="evidence" value="ECO:0007669"/>
    <property type="project" value="TreeGrafter"/>
</dbReference>
<dbReference type="PANTHER" id="PTHR24006:SF758">
    <property type="entry name" value="UBIQUITIN CARBOXYL-TERMINAL HYDROLASE 36"/>
    <property type="match status" value="1"/>
</dbReference>
<feature type="region of interest" description="Disordered" evidence="8">
    <location>
        <begin position="37"/>
        <end position="58"/>
    </location>
</feature>
<feature type="compositionally biased region" description="Basic and acidic residues" evidence="8">
    <location>
        <begin position="41"/>
        <end position="58"/>
    </location>
</feature>
<dbReference type="InterPro" id="IPR050164">
    <property type="entry name" value="Peptidase_C19"/>
</dbReference>
<dbReference type="GO" id="GO:0006508">
    <property type="term" value="P:proteolysis"/>
    <property type="evidence" value="ECO:0007669"/>
    <property type="project" value="UniProtKB-KW"/>
</dbReference>
<evidence type="ECO:0000256" key="8">
    <source>
        <dbReference type="SAM" id="MobiDB-lite"/>
    </source>
</evidence>
<accession>R5A1R0</accession>
<dbReference type="PANTHER" id="PTHR24006">
    <property type="entry name" value="UBIQUITIN CARBOXYL-TERMINAL HYDROLASE"/>
    <property type="match status" value="1"/>
</dbReference>
<keyword evidence="11" id="KW-1185">Reference proteome</keyword>
<keyword evidence="3 7" id="KW-0645">Protease</keyword>